<sequence length="603" mass="65102">MTSELYQTQLNVILSGSLDLLESHLGADHLIGQGKVPLLNVAAKMGHHEAICVLATRWTNETDDYGRTALMHACLQGDLESAKLLLCQRGRVNHGGQTALIYAAYTNALEIIKLLISEEEGRVCSQGKTALMVAAMQDHPEAVTLLLCEAGIQGPDGTTALMLARSKAVVDMLLGSEGRLYRNDGFTPLMSAACRNLPTVIEALLEQVPDLLRLSTRSKRTALMFAAEMGSTRCMELLLGEVGMQDDLGRTALMFAMKTGCSSSIDLLLDSECSLCDNAGRYASSYTSSIQKKVLVGVRVGGDVDSDGITTLMHAAQLDDLSAVRMVFETQKGMQDINGDTALIHACRNHSLSVISLLSNDPELSKSNKDGHTAILVCALNGFTEAIPYLLKELPLHSDNLWDIALCEGHVDTSVALLDAFLQEVRFSPEMLHTFTVGLYARCAEIAEEYAYIKEGETPLLIWDALVGSVVDLDDYIDGSLYNALSTCSRHASLQTCCICLELEVGVIFLPCHHFACCETCATTIVKACPVCRRQVEDLLVPVLWGDQSASALTSLLSSALQSSGTSAARLSPQHNRDSYSELSFDGSLINSTISDASCLSNF</sequence>
<keyword evidence="1" id="KW-0479">Metal-binding</keyword>
<dbReference type="SUPFAM" id="SSF48403">
    <property type="entry name" value="Ankyrin repeat"/>
    <property type="match status" value="1"/>
</dbReference>
<evidence type="ECO:0000259" key="2">
    <source>
        <dbReference type="PROSITE" id="PS50089"/>
    </source>
</evidence>
<dbReference type="AlphaFoldDB" id="A0A4Z1ST37"/>
<evidence type="ECO:0000313" key="4">
    <source>
        <dbReference type="Proteomes" id="UP000315496"/>
    </source>
</evidence>
<gene>
    <name evidence="3" type="ORF">GMRT_11755</name>
</gene>
<accession>A0A4Z1ST37</accession>
<feature type="domain" description="RING-type" evidence="2">
    <location>
        <begin position="497"/>
        <end position="533"/>
    </location>
</feature>
<dbReference type="SMART" id="SM00248">
    <property type="entry name" value="ANK"/>
    <property type="match status" value="9"/>
</dbReference>
<name>A0A4Z1ST37_GIAMU</name>
<keyword evidence="4" id="KW-1185">Reference proteome</keyword>
<evidence type="ECO:0000256" key="1">
    <source>
        <dbReference type="PROSITE-ProRule" id="PRU00175"/>
    </source>
</evidence>
<dbReference type="InterPro" id="IPR036770">
    <property type="entry name" value="Ankyrin_rpt-contain_sf"/>
</dbReference>
<dbReference type="Gene3D" id="3.30.40.10">
    <property type="entry name" value="Zinc/RING finger domain, C3HC4 (zinc finger)"/>
    <property type="match status" value="1"/>
</dbReference>
<proteinExistence type="predicted"/>
<dbReference type="PANTHER" id="PTHR24120:SF4">
    <property type="entry name" value="GH07239P"/>
    <property type="match status" value="1"/>
</dbReference>
<keyword evidence="1" id="KW-0863">Zinc-finger</keyword>
<dbReference type="InterPro" id="IPR002110">
    <property type="entry name" value="Ankyrin_rpt"/>
</dbReference>
<dbReference type="SUPFAM" id="SSF57850">
    <property type="entry name" value="RING/U-box"/>
    <property type="match status" value="1"/>
</dbReference>
<evidence type="ECO:0000313" key="3">
    <source>
        <dbReference type="EMBL" id="TNJ29102.1"/>
    </source>
</evidence>
<dbReference type="VEuPathDB" id="GiardiaDB:GMRT_11755"/>
<dbReference type="PROSITE" id="PS50089">
    <property type="entry name" value="ZF_RING_2"/>
    <property type="match status" value="1"/>
</dbReference>
<dbReference type="InterPro" id="IPR013083">
    <property type="entry name" value="Znf_RING/FYVE/PHD"/>
</dbReference>
<reference evidence="3 4" key="1">
    <citation type="submission" date="2019-05" db="EMBL/GenBank/DDBJ databases">
        <title>The compact genome of Giardia muris reveals important steps in the evolution of intestinal protozoan parasites.</title>
        <authorList>
            <person name="Xu F."/>
            <person name="Jimenez-Gonzalez A."/>
            <person name="Einarsson E."/>
            <person name="Astvaldsson A."/>
            <person name="Peirasmaki D."/>
            <person name="Eckmann L."/>
            <person name="Andersson J.O."/>
            <person name="Svard S.G."/>
            <person name="Jerlstrom-Hultqvist J."/>
        </authorList>
    </citation>
    <scope>NUCLEOTIDE SEQUENCE [LARGE SCALE GENOMIC DNA]</scope>
    <source>
        <strain evidence="3 4">Roberts-Thomson</strain>
    </source>
</reference>
<protein>
    <submittedName>
        <fullName evidence="3">Ankyrin repeat protein 2</fullName>
    </submittedName>
</protein>
<dbReference type="Gene3D" id="1.25.40.20">
    <property type="entry name" value="Ankyrin repeat-containing domain"/>
    <property type="match status" value="4"/>
</dbReference>
<dbReference type="Pfam" id="PF12796">
    <property type="entry name" value="Ank_2"/>
    <property type="match status" value="4"/>
</dbReference>
<keyword evidence="1" id="KW-0862">Zinc</keyword>
<dbReference type="GO" id="GO:0008270">
    <property type="term" value="F:zinc ion binding"/>
    <property type="evidence" value="ECO:0007669"/>
    <property type="project" value="UniProtKB-KW"/>
</dbReference>
<dbReference type="Pfam" id="PF13920">
    <property type="entry name" value="zf-C3HC4_3"/>
    <property type="match status" value="1"/>
</dbReference>
<organism evidence="3 4">
    <name type="scientific">Giardia muris</name>
    <dbReference type="NCBI Taxonomy" id="5742"/>
    <lineage>
        <taxon>Eukaryota</taxon>
        <taxon>Metamonada</taxon>
        <taxon>Diplomonadida</taxon>
        <taxon>Hexamitidae</taxon>
        <taxon>Giardiinae</taxon>
        <taxon>Giardia</taxon>
    </lineage>
</organism>
<dbReference type="OrthoDB" id="10251804at2759"/>
<comment type="caution">
    <text evidence="3">The sequence shown here is derived from an EMBL/GenBank/DDBJ whole genome shotgun (WGS) entry which is preliminary data.</text>
</comment>
<dbReference type="Proteomes" id="UP000315496">
    <property type="component" value="Chromosome 2"/>
</dbReference>
<dbReference type="InterPro" id="IPR001841">
    <property type="entry name" value="Znf_RING"/>
</dbReference>
<dbReference type="EMBL" id="VDLU01000002">
    <property type="protein sequence ID" value="TNJ29102.1"/>
    <property type="molecule type" value="Genomic_DNA"/>
</dbReference>
<dbReference type="PANTHER" id="PTHR24120">
    <property type="entry name" value="GH07239P"/>
    <property type="match status" value="1"/>
</dbReference>